<dbReference type="GeneTree" id="ENSGT00940000165355"/>
<keyword evidence="1" id="KW-0433">Leucine-rich repeat</keyword>
<dbReference type="SUPFAM" id="SSF52058">
    <property type="entry name" value="L domain-like"/>
    <property type="match status" value="1"/>
</dbReference>
<dbReference type="Proteomes" id="UP000007635">
    <property type="component" value="Chromosome XVIII"/>
</dbReference>
<dbReference type="GeneID" id="120807685"/>
<dbReference type="Pfam" id="PF13855">
    <property type="entry name" value="LRR_8"/>
    <property type="match status" value="3"/>
</dbReference>
<dbReference type="KEGG" id="gat:120807685"/>
<evidence type="ECO:0000256" key="1">
    <source>
        <dbReference type="ARBA" id="ARBA00022614"/>
    </source>
</evidence>
<evidence type="ECO:0000256" key="3">
    <source>
        <dbReference type="SAM" id="SignalP"/>
    </source>
</evidence>
<proteinExistence type="predicted"/>
<dbReference type="PROSITE" id="PS51450">
    <property type="entry name" value="LRR"/>
    <property type="match status" value="1"/>
</dbReference>
<keyword evidence="5" id="KW-1185">Reference proteome</keyword>
<evidence type="ECO:0000313" key="4">
    <source>
        <dbReference type="Ensembl" id="ENSGACP00000042522.1"/>
    </source>
</evidence>
<dbReference type="PANTHER" id="PTHR24369:SF211">
    <property type="entry name" value="LEUCINE-RICH REPEAT-CONTAINING PROTEIN 15-LIKE"/>
    <property type="match status" value="1"/>
</dbReference>
<dbReference type="Gene3D" id="3.80.10.10">
    <property type="entry name" value="Ribonuclease Inhibitor"/>
    <property type="match status" value="2"/>
</dbReference>
<dbReference type="AlphaFoldDB" id="A0AAQ4PUX1"/>
<name>A0AAQ4PUX1_GASAC</name>
<dbReference type="RefSeq" id="XP_040015909.1">
    <property type="nucleotide sequence ID" value="XM_040159975.1"/>
</dbReference>
<organism evidence="4 5">
    <name type="scientific">Gasterosteus aculeatus aculeatus</name>
    <name type="common">three-spined stickleback</name>
    <dbReference type="NCBI Taxonomy" id="481459"/>
    <lineage>
        <taxon>Eukaryota</taxon>
        <taxon>Metazoa</taxon>
        <taxon>Chordata</taxon>
        <taxon>Craniata</taxon>
        <taxon>Vertebrata</taxon>
        <taxon>Euteleostomi</taxon>
        <taxon>Actinopterygii</taxon>
        <taxon>Neopterygii</taxon>
        <taxon>Teleostei</taxon>
        <taxon>Neoteleostei</taxon>
        <taxon>Acanthomorphata</taxon>
        <taxon>Eupercaria</taxon>
        <taxon>Perciformes</taxon>
        <taxon>Cottioidei</taxon>
        <taxon>Gasterosteales</taxon>
        <taxon>Gasterosteidae</taxon>
        <taxon>Gasterosteus</taxon>
    </lineage>
</organism>
<accession>A0AAQ4PUX1</accession>
<evidence type="ECO:0008006" key="6">
    <source>
        <dbReference type="Google" id="ProtNLM"/>
    </source>
</evidence>
<dbReference type="SMART" id="SM00369">
    <property type="entry name" value="LRR_TYP"/>
    <property type="match status" value="7"/>
</dbReference>
<dbReference type="Ensembl" id="ENSGACT00000055367.1">
    <property type="protein sequence ID" value="ENSGACP00000042522.1"/>
    <property type="gene ID" value="ENSGACG00000035756.1"/>
</dbReference>
<protein>
    <recommendedName>
        <fullName evidence="6">LRRCT domain-containing protein</fullName>
    </recommendedName>
</protein>
<keyword evidence="2" id="KW-0677">Repeat</keyword>
<feature type="signal peptide" evidence="3">
    <location>
        <begin position="1"/>
        <end position="21"/>
    </location>
</feature>
<feature type="chain" id="PRO_5042981001" description="LRRCT domain-containing protein" evidence="3">
    <location>
        <begin position="22"/>
        <end position="330"/>
    </location>
</feature>
<dbReference type="InterPro" id="IPR032675">
    <property type="entry name" value="LRR_dom_sf"/>
</dbReference>
<sequence length="330" mass="36985">MTSWCVLAFLFLAHLCCGALSCPPLCKCYQRRSEVVCNEVPLTEYPSEGLSKSTTMLTIQSTNITSISEEQLNATPLLQELHLYANHLHSLSAHLLRGVPHLNTLDLTGNRLFDLPARVFDHAPLRNLVLKDNAFEKADAEWLPENGSVTWLDLSGNRLTEAPTALLQKLPHLENLELANNRLEQLSADSLAKLTKLERLNLRDNKMNNLDASVLQSNRNLTYLFLSRNNLSTLPQKLFQELAELKVLTLDENQLSHIPAGLLDPLSSLDQDGLDLTSNPWVCNGKVKYLWRWLQKNVKKVFLPETVLCAGPPSLLGRSLMSLTESDLES</sequence>
<dbReference type="InterPro" id="IPR001611">
    <property type="entry name" value="Leu-rich_rpt"/>
</dbReference>
<dbReference type="GO" id="GO:0005886">
    <property type="term" value="C:plasma membrane"/>
    <property type="evidence" value="ECO:0007669"/>
    <property type="project" value="TreeGrafter"/>
</dbReference>
<reference evidence="4" key="2">
    <citation type="submission" date="2025-08" db="UniProtKB">
        <authorList>
            <consortium name="Ensembl"/>
        </authorList>
    </citation>
    <scope>IDENTIFICATION</scope>
</reference>
<dbReference type="InterPro" id="IPR050541">
    <property type="entry name" value="LRR_TM_domain-containing"/>
</dbReference>
<reference evidence="4" key="3">
    <citation type="submission" date="2025-09" db="UniProtKB">
        <authorList>
            <consortium name="Ensembl"/>
        </authorList>
    </citation>
    <scope>IDENTIFICATION</scope>
</reference>
<keyword evidence="3" id="KW-0732">Signal</keyword>
<dbReference type="PANTHER" id="PTHR24369">
    <property type="entry name" value="ANTIGEN BSP, PUTATIVE-RELATED"/>
    <property type="match status" value="1"/>
</dbReference>
<reference evidence="4 5" key="1">
    <citation type="journal article" date="2021" name="G3 (Bethesda)">
        <title>Improved contiguity of the threespine stickleback genome using long-read sequencing.</title>
        <authorList>
            <person name="Nath S."/>
            <person name="Shaw D.E."/>
            <person name="White M.A."/>
        </authorList>
    </citation>
    <scope>NUCLEOTIDE SEQUENCE [LARGE SCALE GENOMIC DNA]</scope>
    <source>
        <strain evidence="4 5">Lake Benthic</strain>
    </source>
</reference>
<evidence type="ECO:0000256" key="2">
    <source>
        <dbReference type="ARBA" id="ARBA00022737"/>
    </source>
</evidence>
<evidence type="ECO:0000313" key="5">
    <source>
        <dbReference type="Proteomes" id="UP000007635"/>
    </source>
</evidence>
<dbReference type="InterPro" id="IPR003591">
    <property type="entry name" value="Leu-rich_rpt_typical-subtyp"/>
</dbReference>